<evidence type="ECO:0000256" key="1">
    <source>
        <dbReference type="SAM" id="MobiDB-lite"/>
    </source>
</evidence>
<name>A0A5B7JHQ3_PORTR</name>
<protein>
    <submittedName>
        <fullName evidence="2">Uncharacterized protein</fullName>
    </submittedName>
</protein>
<reference evidence="2 3" key="1">
    <citation type="submission" date="2019-05" db="EMBL/GenBank/DDBJ databases">
        <title>Another draft genome of Portunus trituberculatus and its Hox gene families provides insights of decapod evolution.</title>
        <authorList>
            <person name="Jeong J.-H."/>
            <person name="Song I."/>
            <person name="Kim S."/>
            <person name="Choi T."/>
            <person name="Kim D."/>
            <person name="Ryu S."/>
            <person name="Kim W."/>
        </authorList>
    </citation>
    <scope>NUCLEOTIDE SEQUENCE [LARGE SCALE GENOMIC DNA]</scope>
    <source>
        <tissue evidence="2">Muscle</tissue>
    </source>
</reference>
<evidence type="ECO:0000313" key="2">
    <source>
        <dbReference type="EMBL" id="MPC93766.1"/>
    </source>
</evidence>
<accession>A0A5B7JHQ3</accession>
<dbReference type="EMBL" id="VSRR010096023">
    <property type="protein sequence ID" value="MPC93766.1"/>
    <property type="molecule type" value="Genomic_DNA"/>
</dbReference>
<feature type="region of interest" description="Disordered" evidence="1">
    <location>
        <begin position="57"/>
        <end position="78"/>
    </location>
</feature>
<keyword evidence="3" id="KW-1185">Reference proteome</keyword>
<dbReference type="AlphaFoldDB" id="A0A5B7JHQ3"/>
<comment type="caution">
    <text evidence="2">The sequence shown here is derived from an EMBL/GenBank/DDBJ whole genome shotgun (WGS) entry which is preliminary data.</text>
</comment>
<proteinExistence type="predicted"/>
<organism evidence="2 3">
    <name type="scientific">Portunus trituberculatus</name>
    <name type="common">Swimming crab</name>
    <name type="synonym">Neptunus trituberculatus</name>
    <dbReference type="NCBI Taxonomy" id="210409"/>
    <lineage>
        <taxon>Eukaryota</taxon>
        <taxon>Metazoa</taxon>
        <taxon>Ecdysozoa</taxon>
        <taxon>Arthropoda</taxon>
        <taxon>Crustacea</taxon>
        <taxon>Multicrustacea</taxon>
        <taxon>Malacostraca</taxon>
        <taxon>Eumalacostraca</taxon>
        <taxon>Eucarida</taxon>
        <taxon>Decapoda</taxon>
        <taxon>Pleocyemata</taxon>
        <taxon>Brachyura</taxon>
        <taxon>Eubrachyura</taxon>
        <taxon>Portunoidea</taxon>
        <taxon>Portunidae</taxon>
        <taxon>Portuninae</taxon>
        <taxon>Portunus</taxon>
    </lineage>
</organism>
<evidence type="ECO:0000313" key="3">
    <source>
        <dbReference type="Proteomes" id="UP000324222"/>
    </source>
</evidence>
<sequence length="78" mass="8807">MPAFTNSYHHTHTFTTTFSQPSRNHITLLLSPYNYHHLSIHATPASLFNTPVIKPSEVQQVSHSQSMSRTAVSRMGNE</sequence>
<gene>
    <name evidence="2" type="ORF">E2C01_088907</name>
</gene>
<feature type="compositionally biased region" description="Polar residues" evidence="1">
    <location>
        <begin position="57"/>
        <end position="71"/>
    </location>
</feature>
<dbReference type="Proteomes" id="UP000324222">
    <property type="component" value="Unassembled WGS sequence"/>
</dbReference>